<dbReference type="RefSeq" id="WP_350782506.1">
    <property type="nucleotide sequence ID" value="NZ_JBEPEK010000126.1"/>
</dbReference>
<proteinExistence type="predicted"/>
<accession>A0ABV1WXU4</accession>
<gene>
    <name evidence="1" type="ORF">ABT404_19250</name>
</gene>
<evidence type="ECO:0000313" key="1">
    <source>
        <dbReference type="EMBL" id="MER7181589.1"/>
    </source>
</evidence>
<protein>
    <recommendedName>
        <fullName evidence="3">DUF3800 domain-containing protein</fullName>
    </recommendedName>
</protein>
<name>A0ABV1WXU4_9ACTN</name>
<keyword evidence="2" id="KW-1185">Reference proteome</keyword>
<reference evidence="1 2" key="1">
    <citation type="submission" date="2024-06" db="EMBL/GenBank/DDBJ databases">
        <title>The Natural Products Discovery Center: Release of the First 8490 Sequenced Strains for Exploring Actinobacteria Biosynthetic Diversity.</title>
        <authorList>
            <person name="Kalkreuter E."/>
            <person name="Kautsar S.A."/>
            <person name="Yang D."/>
            <person name="Bader C.D."/>
            <person name="Teijaro C.N."/>
            <person name="Fluegel L."/>
            <person name="Davis C.M."/>
            <person name="Simpson J.R."/>
            <person name="Lauterbach L."/>
            <person name="Steele A.D."/>
            <person name="Gui C."/>
            <person name="Meng S."/>
            <person name="Li G."/>
            <person name="Viehrig K."/>
            <person name="Ye F."/>
            <person name="Su P."/>
            <person name="Kiefer A.F."/>
            <person name="Nichols A."/>
            <person name="Cepeda A.J."/>
            <person name="Yan W."/>
            <person name="Fan B."/>
            <person name="Jiang Y."/>
            <person name="Adhikari A."/>
            <person name="Zheng C.-J."/>
            <person name="Schuster L."/>
            <person name="Cowan T.M."/>
            <person name="Smanski M.J."/>
            <person name="Chevrette M.G."/>
            <person name="De Carvalho L.P.S."/>
            <person name="Shen B."/>
        </authorList>
    </citation>
    <scope>NUCLEOTIDE SEQUENCE [LARGE SCALE GENOMIC DNA]</scope>
    <source>
        <strain evidence="1 2">NPDC000234</strain>
    </source>
</reference>
<dbReference type="Proteomes" id="UP001474181">
    <property type="component" value="Unassembled WGS sequence"/>
</dbReference>
<evidence type="ECO:0000313" key="2">
    <source>
        <dbReference type="Proteomes" id="UP001474181"/>
    </source>
</evidence>
<comment type="caution">
    <text evidence="1">The sequence shown here is derived from an EMBL/GenBank/DDBJ whole genome shotgun (WGS) entry which is preliminary data.</text>
</comment>
<sequence>MRVLPIEVACDESGAEGEKLVGGNTDVFCHASVRLTAAEAADCVRELRALIRSPAVEYKSGHLLREKNRHALEWFLGPAGPVAGRANAYLVDKRWLLLLAFAGRLLDTPAFADDPDVTGLGAQGVASVLYRASRATARPRLWTRFLTVLNDLMRFGAAGEAASAADLVELAGELRPNEPLAAVDGLLGLFGRHRAGLDALLRTRRRPDPLLPQALDPLLPAILRAIEHWSADGAPVSLVHDRHVTLTEARMARIAEFHTESGPGARLSAIRLVASGADPRVQVADYLAGVARKLASDELLGTADPALTGLVRHHVDSRSIWGDAESRARVLRAV</sequence>
<dbReference type="EMBL" id="JBEPEK010000126">
    <property type="protein sequence ID" value="MER7181589.1"/>
    <property type="molecule type" value="Genomic_DNA"/>
</dbReference>
<organism evidence="1 2">
    <name type="scientific">Streptomyces hyaluromycini</name>
    <dbReference type="NCBI Taxonomy" id="1377993"/>
    <lineage>
        <taxon>Bacteria</taxon>
        <taxon>Bacillati</taxon>
        <taxon>Actinomycetota</taxon>
        <taxon>Actinomycetes</taxon>
        <taxon>Kitasatosporales</taxon>
        <taxon>Streptomycetaceae</taxon>
        <taxon>Streptomyces</taxon>
    </lineage>
</organism>
<evidence type="ECO:0008006" key="3">
    <source>
        <dbReference type="Google" id="ProtNLM"/>
    </source>
</evidence>